<dbReference type="PANTHER" id="PTHR33988:SF3">
    <property type="entry name" value="ENDORIBONUCLEASE TOXIN CHPB-RELATED"/>
    <property type="match status" value="1"/>
</dbReference>
<dbReference type="EMBL" id="CP093366">
    <property type="protein sequence ID" value="UQS82018.1"/>
    <property type="molecule type" value="Genomic_DNA"/>
</dbReference>
<gene>
    <name evidence="3" type="ORF">MOO45_07465</name>
</gene>
<evidence type="ECO:0000256" key="1">
    <source>
        <dbReference type="ARBA" id="ARBA00007521"/>
    </source>
</evidence>
<dbReference type="RefSeq" id="WP_249514287.1">
    <property type="nucleotide sequence ID" value="NZ_CP093366.1"/>
</dbReference>
<evidence type="ECO:0000313" key="3">
    <source>
        <dbReference type="EMBL" id="UQS82018.1"/>
    </source>
</evidence>
<reference evidence="3" key="1">
    <citation type="journal article" date="2022" name="Int. J. Syst. Evol. Microbiol.">
        <title>Apilactobacillus apisilvae sp. nov., Nicolia spurrieriana gen. nov. sp. nov., Bombilactobacillus folatiphilus sp. nov. and Bombilactobacillus thymidiniphilus sp. nov., four new lactic acid bacterial isolates from stingless bees Tetragonula carbonaria and Austroplebeia australis.</title>
        <authorList>
            <person name="Oliphant S.A."/>
            <person name="Watson-Haigh N.S."/>
            <person name="Sumby K.M."/>
            <person name="Gardner J."/>
            <person name="Groom S."/>
            <person name="Jiranek V."/>
        </authorList>
    </citation>
    <scope>NUCLEOTIDE SEQUENCE</scope>
    <source>
        <strain evidence="3">SG4_D2</strain>
    </source>
</reference>
<dbReference type="Proteomes" id="UP000831495">
    <property type="component" value="Chromosome"/>
</dbReference>
<proteinExistence type="inferred from homology"/>
<evidence type="ECO:0000313" key="4">
    <source>
        <dbReference type="Proteomes" id="UP000831495"/>
    </source>
</evidence>
<dbReference type="SUPFAM" id="SSF50118">
    <property type="entry name" value="Cell growth inhibitor/plasmid maintenance toxic component"/>
    <property type="match status" value="1"/>
</dbReference>
<name>A0ABY4P8I9_9LACO</name>
<dbReference type="Pfam" id="PF02452">
    <property type="entry name" value="PemK_toxin"/>
    <property type="match status" value="1"/>
</dbReference>
<dbReference type="InterPro" id="IPR003477">
    <property type="entry name" value="PemK-like"/>
</dbReference>
<keyword evidence="2" id="KW-1277">Toxin-antitoxin system</keyword>
<dbReference type="InterPro" id="IPR011067">
    <property type="entry name" value="Plasmid_toxin/cell-grow_inhib"/>
</dbReference>
<accession>A0ABY4P8I9</accession>
<dbReference type="Gene3D" id="2.30.30.110">
    <property type="match status" value="1"/>
</dbReference>
<protein>
    <submittedName>
        <fullName evidence="3">Type II toxin-antitoxin system PemK/MazF family toxin</fullName>
    </submittedName>
</protein>
<sequence>MKADQGYIPEQQDLIELDFDPAVGQEIQKRHPALVMSHQGYSQITGLVVIAPVTHANHNRLKKFFVPINSEQVDGYVNPLQFFTYDFRKRHAQKLGMLSTSSFALVQQIVLDILD</sequence>
<keyword evidence="4" id="KW-1185">Reference proteome</keyword>
<dbReference type="PANTHER" id="PTHR33988">
    <property type="entry name" value="ENDORIBONUCLEASE MAZF-RELATED"/>
    <property type="match status" value="1"/>
</dbReference>
<organism evidence="3 4">
    <name type="scientific">Bombilactobacillus folatiphilus</name>
    <dbReference type="NCBI Taxonomy" id="2923362"/>
    <lineage>
        <taxon>Bacteria</taxon>
        <taxon>Bacillati</taxon>
        <taxon>Bacillota</taxon>
        <taxon>Bacilli</taxon>
        <taxon>Lactobacillales</taxon>
        <taxon>Lactobacillaceae</taxon>
        <taxon>Bombilactobacillus</taxon>
    </lineage>
</organism>
<evidence type="ECO:0000256" key="2">
    <source>
        <dbReference type="ARBA" id="ARBA00022649"/>
    </source>
</evidence>
<comment type="similarity">
    <text evidence="1">Belongs to the PemK/MazF family.</text>
</comment>